<dbReference type="InterPro" id="IPR007372">
    <property type="entry name" value="Lipid/polyisoprenoid-bd_YceI"/>
</dbReference>
<dbReference type="KEGG" id="pbh:AAW51_4963"/>
<evidence type="ECO:0000313" key="3">
    <source>
        <dbReference type="EMBL" id="AKJ31654.1"/>
    </source>
</evidence>
<proteinExistence type="predicted"/>
<evidence type="ECO:0000259" key="2">
    <source>
        <dbReference type="SMART" id="SM00867"/>
    </source>
</evidence>
<dbReference type="SUPFAM" id="SSF101874">
    <property type="entry name" value="YceI-like"/>
    <property type="match status" value="1"/>
</dbReference>
<dbReference type="Gene3D" id="2.40.128.110">
    <property type="entry name" value="Lipid/polyisoprenoid-binding, YceI-like"/>
    <property type="match status" value="1"/>
</dbReference>
<feature type="signal peptide" evidence="1">
    <location>
        <begin position="1"/>
        <end position="25"/>
    </location>
</feature>
<name>A0A0G3BQF1_9BURK</name>
<feature type="chain" id="PRO_5002551968" evidence="1">
    <location>
        <begin position="26"/>
        <end position="192"/>
    </location>
</feature>
<dbReference type="EMBL" id="CP011371">
    <property type="protein sequence ID" value="AKJ31654.1"/>
    <property type="molecule type" value="Genomic_DNA"/>
</dbReference>
<dbReference type="SMART" id="SM00867">
    <property type="entry name" value="YceI"/>
    <property type="match status" value="1"/>
</dbReference>
<gene>
    <name evidence="3" type="ORF">AAW51_4963</name>
</gene>
<dbReference type="RefSeq" id="WP_047196762.1">
    <property type="nucleotide sequence ID" value="NZ_CP011371.1"/>
</dbReference>
<evidence type="ECO:0000256" key="1">
    <source>
        <dbReference type="SAM" id="SignalP"/>
    </source>
</evidence>
<evidence type="ECO:0000313" key="4">
    <source>
        <dbReference type="Proteomes" id="UP000035352"/>
    </source>
</evidence>
<dbReference type="Proteomes" id="UP000035352">
    <property type="component" value="Chromosome"/>
</dbReference>
<feature type="domain" description="Lipid/polyisoprenoid-binding YceI-like" evidence="2">
    <location>
        <begin position="27"/>
        <end position="187"/>
    </location>
</feature>
<dbReference type="OrthoDB" id="1247465at2"/>
<organism evidence="3 4">
    <name type="scientific">Caldimonas brevitalea</name>
    <dbReference type="NCBI Taxonomy" id="413882"/>
    <lineage>
        <taxon>Bacteria</taxon>
        <taxon>Pseudomonadati</taxon>
        <taxon>Pseudomonadota</taxon>
        <taxon>Betaproteobacteria</taxon>
        <taxon>Burkholderiales</taxon>
        <taxon>Sphaerotilaceae</taxon>
        <taxon>Caldimonas</taxon>
    </lineage>
</organism>
<dbReference type="AlphaFoldDB" id="A0A0G3BQF1"/>
<reference evidence="3 4" key="1">
    <citation type="submission" date="2015-05" db="EMBL/GenBank/DDBJ databases">
        <authorList>
            <person name="Tang B."/>
            <person name="Yu Y."/>
        </authorList>
    </citation>
    <scope>NUCLEOTIDE SEQUENCE [LARGE SCALE GENOMIC DNA]</scope>
    <source>
        <strain evidence="3 4">DSM 7029</strain>
    </source>
</reference>
<accession>A0A0G3BQF1</accession>
<dbReference type="PANTHER" id="PTHR34406:SF1">
    <property type="entry name" value="PROTEIN YCEI"/>
    <property type="match status" value="1"/>
</dbReference>
<dbReference type="InterPro" id="IPR036761">
    <property type="entry name" value="TTHA0802/YceI-like_sf"/>
</dbReference>
<dbReference type="Pfam" id="PF04264">
    <property type="entry name" value="YceI"/>
    <property type="match status" value="1"/>
</dbReference>
<dbReference type="STRING" id="413882.AAW51_4963"/>
<keyword evidence="1" id="KW-0732">Signal</keyword>
<dbReference type="PANTHER" id="PTHR34406">
    <property type="entry name" value="PROTEIN YCEI"/>
    <property type="match status" value="1"/>
</dbReference>
<protein>
    <submittedName>
        <fullName evidence="3">Polyisoprenoid-binding protein</fullName>
    </submittedName>
</protein>
<keyword evidence="4" id="KW-1185">Reference proteome</keyword>
<sequence length="192" mass="20161">MTLTLLPRVALVAFAAAAAATPALAQQQKLVPAQSEIVFVSKQMGVPVEGRFQKFDARVAFDPKKPETANIAFSVDLGSAALGAPETEAELVKPSWFNVPKFPQATFQSTGVKPLGGGKFEVAGKLNIKGNARDLVVPVTLSQSGATTNASGAFTLKRLDFKIGEGEWADTSMVANDVQVKFKLALTGVGTL</sequence>
<dbReference type="PATRIC" id="fig|413882.6.peg.5177"/>